<dbReference type="PANTHER" id="PTHR32114:SF2">
    <property type="entry name" value="ABC TRANSPORTER ABCH.3"/>
    <property type="match status" value="1"/>
</dbReference>
<evidence type="ECO:0000313" key="7">
    <source>
        <dbReference type="Proteomes" id="UP000627538"/>
    </source>
</evidence>
<evidence type="ECO:0000256" key="4">
    <source>
        <dbReference type="SAM" id="Coils"/>
    </source>
</evidence>
<evidence type="ECO:0000256" key="1">
    <source>
        <dbReference type="ARBA" id="ARBA00006930"/>
    </source>
</evidence>
<dbReference type="PANTHER" id="PTHR32114">
    <property type="entry name" value="ABC TRANSPORTER ABCH.3"/>
    <property type="match status" value="1"/>
</dbReference>
<accession>A0A8I0GAB2</accession>
<dbReference type="SUPFAM" id="SSF52540">
    <property type="entry name" value="P-loop containing nucleoside triphosphate hydrolases"/>
    <property type="match status" value="1"/>
</dbReference>
<feature type="coiled-coil region" evidence="4">
    <location>
        <begin position="797"/>
        <end position="831"/>
    </location>
</feature>
<name>A0A8I0GAB2_9ACTO</name>
<dbReference type="GO" id="GO:0006302">
    <property type="term" value="P:double-strand break repair"/>
    <property type="evidence" value="ECO:0007669"/>
    <property type="project" value="InterPro"/>
</dbReference>
<dbReference type="Gene3D" id="1.10.287.1490">
    <property type="match status" value="1"/>
</dbReference>
<sequence length="1033" mass="112041">MRIHNVSFQAFGPFPGSHTIDIDALGASGIFLIDGPTGAGKSMILDAIFYGLYATLARTTTSSSVVEGRLRSQYAPASRPTQVSVVFSVPSGVYRVTRQPAYKRPKKRGHGTTEVKTRAWLYRLKHPGSPTGETIAAKANEVGIALKHILPLTADQFRQTVILPQGAFSQFLHARSDDRATLLRHIFGAEIYERVQTRLEKDAAAAQKRQETSQALLREHVASLIGDVNALGITDVPTEDEVTQDPERALAALAPHLVALDNEVAHLSQAVAHARALADGARRDLADVRVLAARRDRAHRARARLDAARERAGQIDAVREALALARAAGPVVTDWDRLTRARDDAGIARDALAADLATLSRTRGAYAAAASRLGWTPPARLATDSTPLADPDGSAPELIDDLDGLRDAARHELHDIDAAITRIRTIARMRQQRDSLVQRIDATRDAIAECETNLATIPAALSAAAAEVTASTSAREQRDDLEDARARSRERCQIADRIDDLSARLDLQHARLAEHTEALARAESAYREVHQRWSGQAAYELASGLRPDEACPVCGSREHPHVARPTEESASLADVRRALTAQADARSRVEAATRELESLEHDLAQTREALGGAGVAEVRAESARLEAEDSRLLGVIASGAQASQIVNDLTTRERHLTEERGELVTRLEADRREEGLLATQIGDLLAEARGLTDAADLADIRDTTQAVTDATASALASARELLTCCSRLQLARDDGEARLAASPFDTIEQARAAYRSADEITRDENLVTAYDAEVRSLTRECADPELREAATRILPDAGALVERARRLQERADEATREGERLRTRVEAVTAKARRVRADIDDHSAAVARDRALIRMAELAHGGKGNLESTPLSTWVLLPRFDEILAVANPKLAAITAGRYEFTRTGTDASRRLNQALSIDVIDHHLSGDHQRLNATLSGGETFYCSLALSLALTEIVTAEAGGVEIGTMFVDEGFGTLDAETLERVLAQLRSTGAGERTVGIISHIDAVRSHVPDRLEVRRNERTKQSTIVVSA</sequence>
<dbReference type="EMBL" id="JACRUO010000002">
    <property type="protein sequence ID" value="MBD3690059.1"/>
    <property type="molecule type" value="Genomic_DNA"/>
</dbReference>
<feature type="domain" description="Rad50/SbcC-type AAA" evidence="5">
    <location>
        <begin position="7"/>
        <end position="213"/>
    </location>
</feature>
<dbReference type="InterPro" id="IPR027417">
    <property type="entry name" value="P-loop_NTPase"/>
</dbReference>
<dbReference type="AlphaFoldDB" id="A0A8I0GAB2"/>
<organism evidence="6 7">
    <name type="scientific">Nanchangia anserum</name>
    <dbReference type="NCBI Taxonomy" id="2692125"/>
    <lineage>
        <taxon>Bacteria</taxon>
        <taxon>Bacillati</taxon>
        <taxon>Actinomycetota</taxon>
        <taxon>Actinomycetes</taxon>
        <taxon>Actinomycetales</taxon>
        <taxon>Actinomycetaceae</taxon>
        <taxon>Nanchangia</taxon>
    </lineage>
</organism>
<reference evidence="6 7" key="1">
    <citation type="submission" date="2020-08" db="EMBL/GenBank/DDBJ databases">
        <title>Winkia gen. nov., sp. nov., isolated from faeces of the Anser albifrons in China.</title>
        <authorList>
            <person name="Liu Q."/>
        </authorList>
    </citation>
    <scope>NUCLEOTIDE SEQUENCE [LARGE SCALE GENOMIC DNA]</scope>
    <source>
        <strain evidence="6 7">C62</strain>
    </source>
</reference>
<feature type="coiled-coil region" evidence="4">
    <location>
        <begin position="582"/>
        <end position="609"/>
    </location>
</feature>
<keyword evidence="4" id="KW-0175">Coiled coil</keyword>
<proteinExistence type="inferred from homology"/>
<comment type="subunit">
    <text evidence="2">Heterodimer of SbcC and SbcD.</text>
</comment>
<protein>
    <recommendedName>
        <fullName evidence="3">Nuclease SbcCD subunit C</fullName>
    </recommendedName>
</protein>
<feature type="coiled-coil region" evidence="4">
    <location>
        <begin position="471"/>
        <end position="532"/>
    </location>
</feature>
<dbReference type="RefSeq" id="WP_191072160.1">
    <property type="nucleotide sequence ID" value="NZ_CP060506.1"/>
</dbReference>
<evidence type="ECO:0000259" key="5">
    <source>
        <dbReference type="Pfam" id="PF13476"/>
    </source>
</evidence>
<keyword evidence="7" id="KW-1185">Reference proteome</keyword>
<comment type="similarity">
    <text evidence="1">Belongs to the SMC family. SbcC subfamily.</text>
</comment>
<dbReference type="Pfam" id="PF13558">
    <property type="entry name" value="SbcC_Walker_B"/>
    <property type="match status" value="1"/>
</dbReference>
<dbReference type="Gene3D" id="3.40.50.300">
    <property type="entry name" value="P-loop containing nucleotide triphosphate hydrolases"/>
    <property type="match status" value="2"/>
</dbReference>
<gene>
    <name evidence="6" type="ORF">H8R10_07460</name>
</gene>
<evidence type="ECO:0000313" key="6">
    <source>
        <dbReference type="EMBL" id="MBD3690059.1"/>
    </source>
</evidence>
<dbReference type="InterPro" id="IPR038729">
    <property type="entry name" value="Rad50/SbcC_AAA"/>
</dbReference>
<evidence type="ECO:0000256" key="3">
    <source>
        <dbReference type="ARBA" id="ARBA00013368"/>
    </source>
</evidence>
<dbReference type="Proteomes" id="UP000627538">
    <property type="component" value="Unassembled WGS sequence"/>
</dbReference>
<dbReference type="GO" id="GO:0016887">
    <property type="term" value="F:ATP hydrolysis activity"/>
    <property type="evidence" value="ECO:0007669"/>
    <property type="project" value="InterPro"/>
</dbReference>
<evidence type="ECO:0000256" key="2">
    <source>
        <dbReference type="ARBA" id="ARBA00011322"/>
    </source>
</evidence>
<dbReference type="Pfam" id="PF13476">
    <property type="entry name" value="AAA_23"/>
    <property type="match status" value="1"/>
</dbReference>
<comment type="caution">
    <text evidence="6">The sequence shown here is derived from an EMBL/GenBank/DDBJ whole genome shotgun (WGS) entry which is preliminary data.</text>
</comment>